<gene>
    <name evidence="2" type="ORF">WN48_07464</name>
</gene>
<organism evidence="2 3">
    <name type="scientific">Eufriesea mexicana</name>
    <dbReference type="NCBI Taxonomy" id="516756"/>
    <lineage>
        <taxon>Eukaryota</taxon>
        <taxon>Metazoa</taxon>
        <taxon>Ecdysozoa</taxon>
        <taxon>Arthropoda</taxon>
        <taxon>Hexapoda</taxon>
        <taxon>Insecta</taxon>
        <taxon>Pterygota</taxon>
        <taxon>Neoptera</taxon>
        <taxon>Endopterygota</taxon>
        <taxon>Hymenoptera</taxon>
        <taxon>Apocrita</taxon>
        <taxon>Aculeata</taxon>
        <taxon>Apoidea</taxon>
        <taxon>Anthophila</taxon>
        <taxon>Apidae</taxon>
        <taxon>Eufriesea</taxon>
    </lineage>
</organism>
<evidence type="ECO:0000313" key="3">
    <source>
        <dbReference type="Proteomes" id="UP000250275"/>
    </source>
</evidence>
<dbReference type="AlphaFoldDB" id="A0A310SSL1"/>
<evidence type="ECO:0000256" key="1">
    <source>
        <dbReference type="SAM" id="MobiDB-lite"/>
    </source>
</evidence>
<protein>
    <submittedName>
        <fullName evidence="2">Uncharacterized protein</fullName>
    </submittedName>
</protein>
<dbReference type="Proteomes" id="UP000250275">
    <property type="component" value="Unassembled WGS sequence"/>
</dbReference>
<sequence length="66" mass="7387">MFAKRQDVQQASNKAWKNKNKKVDSGPKATIRVVNGKQVAVLGIGYEYLTGLYRFIVAFLISSILI</sequence>
<feature type="region of interest" description="Disordered" evidence="1">
    <location>
        <begin position="1"/>
        <end position="23"/>
    </location>
</feature>
<accession>A0A310SSL1</accession>
<evidence type="ECO:0000313" key="2">
    <source>
        <dbReference type="EMBL" id="OAD62797.1"/>
    </source>
</evidence>
<dbReference type="EMBL" id="KQ759804">
    <property type="protein sequence ID" value="OAD62797.1"/>
    <property type="molecule type" value="Genomic_DNA"/>
</dbReference>
<keyword evidence="3" id="KW-1185">Reference proteome</keyword>
<proteinExistence type="predicted"/>
<name>A0A310SSL1_9HYME</name>
<reference evidence="2 3" key="1">
    <citation type="submission" date="2015-07" db="EMBL/GenBank/DDBJ databases">
        <title>The genome of Eufriesea mexicana.</title>
        <authorList>
            <person name="Pan H."/>
            <person name="Kapheim K."/>
        </authorList>
    </citation>
    <scope>NUCLEOTIDE SEQUENCE [LARGE SCALE GENOMIC DNA]</scope>
    <source>
        <strain evidence="2">0111107269</strain>
        <tissue evidence="2">Whole body</tissue>
    </source>
</reference>